<reference evidence="2 3" key="1">
    <citation type="submission" date="2016-10" db="EMBL/GenBank/DDBJ databases">
        <authorList>
            <person name="Cai Z."/>
        </authorList>
    </citation>
    <scope>NUCLEOTIDE SEQUENCE [LARGE SCALE GENOMIC DNA]</scope>
    <source>
        <strain evidence="2 3">CGMCC 1.10826</strain>
    </source>
</reference>
<dbReference type="InterPro" id="IPR011613">
    <property type="entry name" value="GH15-like"/>
</dbReference>
<name>A0A2Y9AP61_9MICO</name>
<evidence type="ECO:0000259" key="1">
    <source>
        <dbReference type="Pfam" id="PF00723"/>
    </source>
</evidence>
<evidence type="ECO:0000313" key="3">
    <source>
        <dbReference type="Proteomes" id="UP000250222"/>
    </source>
</evidence>
<feature type="domain" description="GH15-like" evidence="1">
    <location>
        <begin position="8"/>
        <end position="56"/>
    </location>
</feature>
<dbReference type="GO" id="GO:0005975">
    <property type="term" value="P:carbohydrate metabolic process"/>
    <property type="evidence" value="ECO:0007669"/>
    <property type="project" value="InterPro"/>
</dbReference>
<gene>
    <name evidence="2" type="ORF">SAMN05216184_115100</name>
</gene>
<dbReference type="Pfam" id="PF00723">
    <property type="entry name" value="Glyco_hydro_15"/>
    <property type="match status" value="1"/>
</dbReference>
<dbReference type="Gene3D" id="1.50.10.10">
    <property type="match status" value="1"/>
</dbReference>
<sequence length="67" mass="7403">MRPNARVVARFEEDFLDMFVVYSSDFGLLSEEYDPGSGRLAGNFRQAFSHLGFIRATDAIRAAGAAD</sequence>
<evidence type="ECO:0000313" key="2">
    <source>
        <dbReference type="EMBL" id="SSA46170.1"/>
    </source>
</evidence>
<dbReference type="AlphaFoldDB" id="A0A2Y9AP61"/>
<accession>A0A2Y9AP61</accession>
<organism evidence="2 3">
    <name type="scientific">Georgenia satyanarayanai</name>
    <dbReference type="NCBI Taxonomy" id="860221"/>
    <lineage>
        <taxon>Bacteria</taxon>
        <taxon>Bacillati</taxon>
        <taxon>Actinomycetota</taxon>
        <taxon>Actinomycetes</taxon>
        <taxon>Micrococcales</taxon>
        <taxon>Bogoriellaceae</taxon>
        <taxon>Georgenia</taxon>
    </lineage>
</organism>
<dbReference type="EMBL" id="UETB01000015">
    <property type="protein sequence ID" value="SSA46170.1"/>
    <property type="molecule type" value="Genomic_DNA"/>
</dbReference>
<dbReference type="InterPro" id="IPR012341">
    <property type="entry name" value="6hp_glycosidase-like_sf"/>
</dbReference>
<dbReference type="Proteomes" id="UP000250222">
    <property type="component" value="Unassembled WGS sequence"/>
</dbReference>
<proteinExistence type="predicted"/>
<dbReference type="InterPro" id="IPR008928">
    <property type="entry name" value="6-hairpin_glycosidase_sf"/>
</dbReference>
<dbReference type="OrthoDB" id="3902805at2"/>
<dbReference type="SUPFAM" id="SSF48208">
    <property type="entry name" value="Six-hairpin glycosidases"/>
    <property type="match status" value="1"/>
</dbReference>
<keyword evidence="3" id="KW-1185">Reference proteome</keyword>
<protein>
    <recommendedName>
        <fullName evidence="1">GH15-like domain-containing protein</fullName>
    </recommendedName>
</protein>